<protein>
    <submittedName>
        <fullName evidence="1">AMSH-like ubiquitin thioesterase 3</fullName>
    </submittedName>
</protein>
<evidence type="ECO:0000313" key="2">
    <source>
        <dbReference type="Proteomes" id="UP001604336"/>
    </source>
</evidence>
<sequence length="106" mass="12002">MKSILSVFNGRLLHPTEECDLLLKNELENDNSQLDNIRQRSPPCVLPQVKPELLPISPSIVADPRIGPSNLSEDGLPSSDSFHDLHIPLKKKNFFNVSTCFYFVER</sequence>
<dbReference type="Proteomes" id="UP001604336">
    <property type="component" value="Unassembled WGS sequence"/>
</dbReference>
<dbReference type="AlphaFoldDB" id="A0ABD1QWZ6"/>
<organism evidence="1 2">
    <name type="scientific">Abeliophyllum distichum</name>
    <dbReference type="NCBI Taxonomy" id="126358"/>
    <lineage>
        <taxon>Eukaryota</taxon>
        <taxon>Viridiplantae</taxon>
        <taxon>Streptophyta</taxon>
        <taxon>Embryophyta</taxon>
        <taxon>Tracheophyta</taxon>
        <taxon>Spermatophyta</taxon>
        <taxon>Magnoliopsida</taxon>
        <taxon>eudicotyledons</taxon>
        <taxon>Gunneridae</taxon>
        <taxon>Pentapetalae</taxon>
        <taxon>asterids</taxon>
        <taxon>lamiids</taxon>
        <taxon>Lamiales</taxon>
        <taxon>Oleaceae</taxon>
        <taxon>Forsythieae</taxon>
        <taxon>Abeliophyllum</taxon>
    </lineage>
</organism>
<comment type="caution">
    <text evidence="1">The sequence shown here is derived from an EMBL/GenBank/DDBJ whole genome shotgun (WGS) entry which is preliminary data.</text>
</comment>
<proteinExistence type="predicted"/>
<reference evidence="2" key="1">
    <citation type="submission" date="2024-07" db="EMBL/GenBank/DDBJ databases">
        <title>Two chromosome-level genome assemblies of Korean endemic species Abeliophyllum distichum and Forsythia ovata (Oleaceae).</title>
        <authorList>
            <person name="Jang H."/>
        </authorList>
    </citation>
    <scope>NUCLEOTIDE SEQUENCE [LARGE SCALE GENOMIC DNA]</scope>
</reference>
<evidence type="ECO:0000313" key="1">
    <source>
        <dbReference type="EMBL" id="KAL2480404.1"/>
    </source>
</evidence>
<dbReference type="EMBL" id="JBFOLK010000010">
    <property type="protein sequence ID" value="KAL2480404.1"/>
    <property type="molecule type" value="Genomic_DNA"/>
</dbReference>
<gene>
    <name evidence="1" type="ORF">Adt_33370</name>
</gene>
<name>A0ABD1QWZ6_9LAMI</name>
<keyword evidence="2" id="KW-1185">Reference proteome</keyword>
<accession>A0ABD1QWZ6</accession>